<organism evidence="2 3">
    <name type="scientific">Lujinxingia vulgaris</name>
    <dbReference type="NCBI Taxonomy" id="2600176"/>
    <lineage>
        <taxon>Bacteria</taxon>
        <taxon>Deltaproteobacteria</taxon>
        <taxon>Bradymonadales</taxon>
        <taxon>Lujinxingiaceae</taxon>
        <taxon>Lujinxingia</taxon>
    </lineage>
</organism>
<evidence type="ECO:0000313" key="3">
    <source>
        <dbReference type="Proteomes" id="UP000321046"/>
    </source>
</evidence>
<dbReference type="AlphaFoldDB" id="A0A5C6XDW0"/>
<sequence>MTSHPPPFLAYLIGALVLASGIACQPANSAPVDRAQAPFLAERFQPEPTEDVERWQWPSERAFQETFAQEGKTTRLVIGTIVYRHYVGEGAERQLADEVTRHGFMLAIAESGSTAHLLNLTDTEMGYGFQAFLEDGGDYRVLSGFGAASSGELRYENSERVIGVRPTYISPPGPVHARYWEDHVYTRTLLATHSQPVYHPVDEDAEDASFFDHSPARLYHAQRVAIEAGMGSAHPEAVARALAAIEELMEIRPPSHSSIWREAIDFAHHHDDDLLARRLYPYYQPVGSCSEDGTPAYIAQNYSETCARIGDLSCVLNLQLQLVQRDFWSLADSSDAEQRYRHDT</sequence>
<keyword evidence="1" id="KW-0732">Signal</keyword>
<dbReference type="Proteomes" id="UP000321046">
    <property type="component" value="Unassembled WGS sequence"/>
</dbReference>
<accession>A0A5C6XDW0</accession>
<dbReference type="EMBL" id="VOSL01000051">
    <property type="protein sequence ID" value="TXD35293.1"/>
    <property type="molecule type" value="Genomic_DNA"/>
</dbReference>
<proteinExistence type="predicted"/>
<feature type="signal peptide" evidence="1">
    <location>
        <begin position="1"/>
        <end position="29"/>
    </location>
</feature>
<evidence type="ECO:0000256" key="1">
    <source>
        <dbReference type="SAM" id="SignalP"/>
    </source>
</evidence>
<gene>
    <name evidence="2" type="ORF">FRC96_11500</name>
</gene>
<reference evidence="2 3" key="1">
    <citation type="submission" date="2019-08" db="EMBL/GenBank/DDBJ databases">
        <title>Bradymonadales sp. TMQ2.</title>
        <authorList>
            <person name="Liang Q."/>
        </authorList>
    </citation>
    <scope>NUCLEOTIDE SEQUENCE [LARGE SCALE GENOMIC DNA]</scope>
    <source>
        <strain evidence="2 3">TMQ2</strain>
    </source>
</reference>
<comment type="caution">
    <text evidence="2">The sequence shown here is derived from an EMBL/GenBank/DDBJ whole genome shotgun (WGS) entry which is preliminary data.</text>
</comment>
<feature type="chain" id="PRO_5023061004" evidence="1">
    <location>
        <begin position="30"/>
        <end position="344"/>
    </location>
</feature>
<dbReference type="RefSeq" id="WP_146974638.1">
    <property type="nucleotide sequence ID" value="NZ_VOSL01000051.1"/>
</dbReference>
<name>A0A5C6XDW0_9DELT</name>
<protein>
    <submittedName>
        <fullName evidence="2">Uncharacterized protein</fullName>
    </submittedName>
</protein>
<evidence type="ECO:0000313" key="2">
    <source>
        <dbReference type="EMBL" id="TXD35293.1"/>
    </source>
</evidence>